<name>A0A402BGG9_9CHLR</name>
<dbReference type="GO" id="GO:0004497">
    <property type="term" value="F:monooxygenase activity"/>
    <property type="evidence" value="ECO:0007669"/>
    <property type="project" value="UniProtKB-ARBA"/>
</dbReference>
<accession>A0A402BGG9</accession>
<dbReference type="GO" id="GO:0046872">
    <property type="term" value="F:metal ion binding"/>
    <property type="evidence" value="ECO:0007669"/>
    <property type="project" value="UniProtKB-KW"/>
</dbReference>
<comment type="caution">
    <text evidence="6">The sequence shown here is derived from an EMBL/GenBank/DDBJ whole genome shotgun (WGS) entry which is preliminary data.</text>
</comment>
<keyword evidence="7" id="KW-1185">Reference proteome</keyword>
<organism evidence="6 7">
    <name type="scientific">Dictyobacter alpinus</name>
    <dbReference type="NCBI Taxonomy" id="2014873"/>
    <lineage>
        <taxon>Bacteria</taxon>
        <taxon>Bacillati</taxon>
        <taxon>Chloroflexota</taxon>
        <taxon>Ktedonobacteria</taxon>
        <taxon>Ktedonobacterales</taxon>
        <taxon>Dictyobacteraceae</taxon>
        <taxon>Dictyobacter</taxon>
    </lineage>
</organism>
<evidence type="ECO:0000313" key="7">
    <source>
        <dbReference type="Proteomes" id="UP000287171"/>
    </source>
</evidence>
<dbReference type="CDD" id="cd03467">
    <property type="entry name" value="Rieske"/>
    <property type="match status" value="1"/>
</dbReference>
<dbReference type="Gene3D" id="2.102.10.10">
    <property type="entry name" value="Rieske [2Fe-2S] iron-sulphur domain"/>
    <property type="match status" value="1"/>
</dbReference>
<keyword evidence="1" id="KW-0001">2Fe-2S</keyword>
<feature type="domain" description="Rieske" evidence="5">
    <location>
        <begin position="3"/>
        <end position="116"/>
    </location>
</feature>
<reference evidence="7" key="1">
    <citation type="submission" date="2018-12" db="EMBL/GenBank/DDBJ databases">
        <title>Tengunoibacter tsumagoiensis gen. nov., sp. nov., Dictyobacter kobayashii sp. nov., D. alpinus sp. nov., and D. joshuensis sp. nov. and description of Dictyobacteraceae fam. nov. within the order Ktedonobacterales isolated from Tengu-no-mugimeshi.</title>
        <authorList>
            <person name="Wang C.M."/>
            <person name="Zheng Y."/>
            <person name="Sakai Y."/>
            <person name="Toyoda A."/>
            <person name="Minakuchi Y."/>
            <person name="Abe K."/>
            <person name="Yokota A."/>
            <person name="Yabe S."/>
        </authorList>
    </citation>
    <scope>NUCLEOTIDE SEQUENCE [LARGE SCALE GENOMIC DNA]</scope>
    <source>
        <strain evidence="7">Uno16</strain>
    </source>
</reference>
<evidence type="ECO:0000313" key="6">
    <source>
        <dbReference type="EMBL" id="GCE30367.1"/>
    </source>
</evidence>
<dbReference type="Pfam" id="PF00355">
    <property type="entry name" value="Rieske"/>
    <property type="match status" value="1"/>
</dbReference>
<dbReference type="Proteomes" id="UP000287171">
    <property type="component" value="Unassembled WGS sequence"/>
</dbReference>
<dbReference type="AlphaFoldDB" id="A0A402BGG9"/>
<gene>
    <name evidence="6" type="ORF">KDA_58510</name>
</gene>
<dbReference type="GO" id="GO:0051537">
    <property type="term" value="F:2 iron, 2 sulfur cluster binding"/>
    <property type="evidence" value="ECO:0007669"/>
    <property type="project" value="UniProtKB-KW"/>
</dbReference>
<keyword evidence="4" id="KW-0411">Iron-sulfur</keyword>
<keyword evidence="3" id="KW-0408">Iron</keyword>
<proteinExistence type="predicted"/>
<dbReference type="EMBL" id="BIFT01000002">
    <property type="protein sequence ID" value="GCE30367.1"/>
    <property type="molecule type" value="Genomic_DNA"/>
</dbReference>
<keyword evidence="2" id="KW-0479">Metal-binding</keyword>
<dbReference type="PROSITE" id="PS51296">
    <property type="entry name" value="RIESKE"/>
    <property type="match status" value="1"/>
</dbReference>
<dbReference type="SUPFAM" id="SSF50022">
    <property type="entry name" value="ISP domain"/>
    <property type="match status" value="1"/>
</dbReference>
<dbReference type="InterPro" id="IPR036922">
    <property type="entry name" value="Rieske_2Fe-2S_sf"/>
</dbReference>
<evidence type="ECO:0000256" key="2">
    <source>
        <dbReference type="ARBA" id="ARBA00022723"/>
    </source>
</evidence>
<protein>
    <recommendedName>
        <fullName evidence="5">Rieske domain-containing protein</fullName>
    </recommendedName>
</protein>
<evidence type="ECO:0000256" key="4">
    <source>
        <dbReference type="ARBA" id="ARBA00023014"/>
    </source>
</evidence>
<evidence type="ECO:0000256" key="1">
    <source>
        <dbReference type="ARBA" id="ARBA00022714"/>
    </source>
</evidence>
<evidence type="ECO:0000256" key="3">
    <source>
        <dbReference type="ARBA" id="ARBA00023004"/>
    </source>
</evidence>
<evidence type="ECO:0000259" key="5">
    <source>
        <dbReference type="PROSITE" id="PS51296"/>
    </source>
</evidence>
<sequence length="118" mass="13463">MQYHVCHESDIPRGERRSYTVKNIPITLIHSEHGEFYAIYSICPHQRGPLGEGTLTGLTEANQPGDEFGYSRAGEIIRCPWHSFAFDVTTGSCLTAPDKYRVRTYQVKVDKQEVFLEI</sequence>
<dbReference type="PANTHER" id="PTHR21496">
    <property type="entry name" value="FERREDOXIN-RELATED"/>
    <property type="match status" value="1"/>
</dbReference>
<dbReference type="RefSeq" id="WP_126630467.1">
    <property type="nucleotide sequence ID" value="NZ_BIFT01000002.1"/>
</dbReference>
<dbReference type="InterPro" id="IPR017941">
    <property type="entry name" value="Rieske_2Fe-2S"/>
</dbReference>
<dbReference type="GO" id="GO:0016705">
    <property type="term" value="F:oxidoreductase activity, acting on paired donors, with incorporation or reduction of molecular oxygen"/>
    <property type="evidence" value="ECO:0007669"/>
    <property type="project" value="UniProtKB-ARBA"/>
</dbReference>
<dbReference type="PANTHER" id="PTHR21496:SF23">
    <property type="entry name" value="3-PHENYLPROPIONATE_CINNAMIC ACID DIOXYGENASE FERREDOXIN SUBUNIT"/>
    <property type="match status" value="1"/>
</dbReference>
<dbReference type="OrthoDB" id="9795104at2"/>